<dbReference type="AlphaFoldDB" id="A0ABD6FFK6"/>
<dbReference type="EMBL" id="QGUI02000118">
    <property type="protein sequence ID" value="MFO7192668.1"/>
    <property type="molecule type" value="Genomic_DNA"/>
</dbReference>
<protein>
    <recommendedName>
        <fullName evidence="3">PE domain-containing protein</fullName>
    </recommendedName>
</protein>
<evidence type="ECO:0008006" key="3">
    <source>
        <dbReference type="Google" id="ProtNLM"/>
    </source>
</evidence>
<evidence type="ECO:0000313" key="1">
    <source>
        <dbReference type="EMBL" id="MFO7192668.1"/>
    </source>
</evidence>
<accession>A0ABD6FFK6</accession>
<comment type="caution">
    <text evidence="1">The sequence shown here is derived from an EMBL/GenBank/DDBJ whole genome shotgun (WGS) entry which is preliminary data.</text>
</comment>
<reference evidence="1 2" key="1">
    <citation type="journal article" date="2021" name="BMC Genomics">
        <title>Genome-resolved metagenome and metatranscriptome analyses of thermophilic composting reveal key bacterial players and their metabolic interactions.</title>
        <authorList>
            <person name="Braga L.P.P."/>
            <person name="Pereira R.V."/>
            <person name="Martins L.F."/>
            <person name="Moura L.M.S."/>
            <person name="Sanchez F.B."/>
            <person name="Patane J.S.L."/>
            <person name="da Silva A.M."/>
            <person name="Setubal J.C."/>
        </authorList>
    </citation>
    <scope>NUCLEOTIDE SEQUENCE [LARGE SCALE GENOMIC DNA]</scope>
    <source>
        <strain evidence="1">ZC4RG45</strain>
    </source>
</reference>
<gene>
    <name evidence="1" type="ORF">DIU77_010550</name>
</gene>
<sequence>MAPKGGKGFRQEWDEIEEINNDLVDLKEALETAAKRYVGGADAGPEHFGSERLNAGNNAGEGFRKAVEAITEGLDDAIAYLGAFTVKTTSAIETHQKADRAAEDEYIKTAKGV</sequence>
<organism evidence="1 2">
    <name type="scientific">Thermocrispum agreste</name>
    <dbReference type="NCBI Taxonomy" id="37925"/>
    <lineage>
        <taxon>Bacteria</taxon>
        <taxon>Bacillati</taxon>
        <taxon>Actinomycetota</taxon>
        <taxon>Actinomycetes</taxon>
        <taxon>Pseudonocardiales</taxon>
        <taxon>Pseudonocardiaceae</taxon>
        <taxon>Thermocrispum</taxon>
    </lineage>
</organism>
<dbReference type="Proteomes" id="UP000249324">
    <property type="component" value="Unassembled WGS sequence"/>
</dbReference>
<proteinExistence type="predicted"/>
<evidence type="ECO:0000313" key="2">
    <source>
        <dbReference type="Proteomes" id="UP000249324"/>
    </source>
</evidence>
<name>A0ABD6FFK6_9PSEU</name>